<dbReference type="InterPro" id="IPR004709">
    <property type="entry name" value="NaH_exchanger"/>
</dbReference>
<comment type="caution">
    <text evidence="17">The sequence shown here is derived from an EMBL/GenBank/DDBJ whole genome shotgun (WGS) entry which is preliminary data.</text>
</comment>
<keyword evidence="9 15" id="KW-0472">Membrane</keyword>
<evidence type="ECO:0000256" key="2">
    <source>
        <dbReference type="ARBA" id="ARBA00022448"/>
    </source>
</evidence>
<keyword evidence="2 13" id="KW-0813">Transport</keyword>
<evidence type="ECO:0000256" key="1">
    <source>
        <dbReference type="ARBA" id="ARBA00004141"/>
    </source>
</evidence>
<feature type="transmembrane region" description="Helical" evidence="15">
    <location>
        <begin position="274"/>
        <end position="296"/>
    </location>
</feature>
<feature type="compositionally biased region" description="Basic and acidic residues" evidence="14">
    <location>
        <begin position="734"/>
        <end position="745"/>
    </location>
</feature>
<feature type="transmembrane region" description="Helical" evidence="15">
    <location>
        <begin position="417"/>
        <end position="438"/>
    </location>
</feature>
<evidence type="ECO:0000256" key="15">
    <source>
        <dbReference type="SAM" id="Phobius"/>
    </source>
</evidence>
<evidence type="ECO:0000256" key="9">
    <source>
        <dbReference type="ARBA" id="ARBA00023136"/>
    </source>
</evidence>
<evidence type="ECO:0000256" key="3">
    <source>
        <dbReference type="ARBA" id="ARBA00022538"/>
    </source>
</evidence>
<dbReference type="Proteomes" id="UP001293254">
    <property type="component" value="Unassembled WGS sequence"/>
</dbReference>
<feature type="transmembrane region" description="Helical" evidence="15">
    <location>
        <begin position="21"/>
        <end position="43"/>
    </location>
</feature>
<dbReference type="GO" id="GO:0005768">
    <property type="term" value="C:endosome"/>
    <property type="evidence" value="ECO:0007669"/>
    <property type="project" value="TreeGrafter"/>
</dbReference>
<evidence type="ECO:0000256" key="6">
    <source>
        <dbReference type="ARBA" id="ARBA00022989"/>
    </source>
</evidence>
<comment type="catalytic activity">
    <reaction evidence="11">
        <text>Na(+)(in) + H(+)(out) = Na(+)(out) + H(+)(in)</text>
        <dbReference type="Rhea" id="RHEA:29419"/>
        <dbReference type="ChEBI" id="CHEBI:15378"/>
        <dbReference type="ChEBI" id="CHEBI:29101"/>
    </reaction>
</comment>
<keyword evidence="8 13" id="KW-0406">Ion transport</keyword>
<dbReference type="GO" id="GO:0051453">
    <property type="term" value="P:regulation of intracellular pH"/>
    <property type="evidence" value="ECO:0007669"/>
    <property type="project" value="TreeGrafter"/>
</dbReference>
<dbReference type="GO" id="GO:0015386">
    <property type="term" value="F:potassium:proton antiporter activity"/>
    <property type="evidence" value="ECO:0007669"/>
    <property type="project" value="TreeGrafter"/>
</dbReference>
<dbReference type="GO" id="GO:0015385">
    <property type="term" value="F:sodium:proton antiporter activity"/>
    <property type="evidence" value="ECO:0007669"/>
    <property type="project" value="InterPro"/>
</dbReference>
<proteinExistence type="inferred from homology"/>
<feature type="transmembrane region" description="Helical" evidence="15">
    <location>
        <begin position="126"/>
        <end position="153"/>
    </location>
</feature>
<keyword evidence="4 13" id="KW-0812">Transmembrane</keyword>
<evidence type="ECO:0000256" key="13">
    <source>
        <dbReference type="RuleBase" id="RU003722"/>
    </source>
</evidence>
<evidence type="ECO:0000256" key="7">
    <source>
        <dbReference type="ARBA" id="ARBA00023053"/>
    </source>
</evidence>
<dbReference type="Pfam" id="PF00999">
    <property type="entry name" value="Na_H_Exchanger"/>
    <property type="match status" value="1"/>
</dbReference>
<evidence type="ECO:0000313" key="18">
    <source>
        <dbReference type="Proteomes" id="UP001293254"/>
    </source>
</evidence>
<evidence type="ECO:0000256" key="8">
    <source>
        <dbReference type="ARBA" id="ARBA00023065"/>
    </source>
</evidence>
<keyword evidence="5" id="KW-0630">Potassium</keyword>
<dbReference type="InterPro" id="IPR006153">
    <property type="entry name" value="Cation/H_exchanger_TM"/>
</dbReference>
<dbReference type="AlphaFoldDB" id="A0AAE1Z034"/>
<evidence type="ECO:0000256" key="11">
    <source>
        <dbReference type="ARBA" id="ARBA00047524"/>
    </source>
</evidence>
<keyword evidence="7" id="KW-0915">Sodium</keyword>
<evidence type="ECO:0000256" key="10">
    <source>
        <dbReference type="ARBA" id="ARBA00023201"/>
    </source>
</evidence>
<sequence>MEDMRISPAVPRGSPAKEQQAAGVGILLQIMMLVLSFVLGHVLRRHRFYYLPEASASLLIGLIVGALANISNTENSIRAWFNFHEEFFFLFLLPPIILYPFIRKYFLNLVFEFTQSGFSLQPKPFFSNFGAIVTFAIFGTFVASVVTGILVYLAGVTYLIYKLPFVECLMFGALISATDPVTVLSIFQELGTDVNLYALVFGESVLNDAMAISLYRTMSLVRSKMSSGQNFFMVVVRFLETFVGSMSAGVGNLFKYAGLDIDNLQNLECCLFVLFPYFSYMLAEGLGLSGIVSILFTGIVMKHYSFSNLSDKSQKFVSAFFHLISSLAETFVFIYMGFDIAMEQHSWSHIGFIFFSILFIGIARAANVFSCAYLVNLVRPAHRKIPMKHQKALWYSGLRGAMAFALALQSVHDLPEGHGQTIFTATTAIVVLTVLLIGGSTGTMLEALQVVGDDHDTLAESFDTNNGYRAPTYEGESSSGNRFRMKLKELSKSTASFTAFDKNYLTPFFTSQNGDEDEHGRENAVGMLKAKADAALSTDIEPFHRRNPIGPLSSLLPSPPPCPRVSMIWLISTPLRLLSPTLNPYRPHSLSLNPHPHPQKNHIPPLSNTPPTHTSYMIQTGQPRNPFTMKNFYKWHLGHDHNSCLSKSKPDTARTEANPETLDTQNLEPMVQMSMETNDIARKKGKRVMFSEDNQNTTVRQKGSRSKAHLKEMQRTKDIDEIPANDINQNVPHETNESPNDKATHFDIASTKTGAPGGTKRAQEPAQGPNSFKQLSFTPAWSLEEGESDIMETHMEGTRILYKGDTVYTRSQSHKKLKLQVKGKKSLHQYSTGFRVSKIWRKMSYRLLINTISLTLKTTLKLMKQGAQIRISKTTIP</sequence>
<evidence type="ECO:0000256" key="5">
    <source>
        <dbReference type="ARBA" id="ARBA00022958"/>
    </source>
</evidence>
<comment type="catalytic activity">
    <reaction evidence="12">
        <text>K(+)(in) + H(+)(out) = K(+)(out) + H(+)(in)</text>
        <dbReference type="Rhea" id="RHEA:29467"/>
        <dbReference type="ChEBI" id="CHEBI:15378"/>
        <dbReference type="ChEBI" id="CHEBI:29103"/>
    </reaction>
</comment>
<dbReference type="PANTHER" id="PTHR10110">
    <property type="entry name" value="SODIUM/HYDROGEN EXCHANGER"/>
    <property type="match status" value="1"/>
</dbReference>
<evidence type="ECO:0000256" key="14">
    <source>
        <dbReference type="SAM" id="MobiDB-lite"/>
    </source>
</evidence>
<reference evidence="17" key="1">
    <citation type="submission" date="2020-06" db="EMBL/GenBank/DDBJ databases">
        <authorList>
            <person name="Li T."/>
            <person name="Hu X."/>
            <person name="Zhang T."/>
            <person name="Song X."/>
            <person name="Zhang H."/>
            <person name="Dai N."/>
            <person name="Sheng W."/>
            <person name="Hou X."/>
            <person name="Wei L."/>
        </authorList>
    </citation>
    <scope>NUCLEOTIDE SEQUENCE</scope>
    <source>
        <strain evidence="17">3651</strain>
        <tissue evidence="17">Leaf</tissue>
    </source>
</reference>
<evidence type="ECO:0000313" key="17">
    <source>
        <dbReference type="EMBL" id="KAK4439511.1"/>
    </source>
</evidence>
<dbReference type="Gene3D" id="6.10.140.1330">
    <property type="match status" value="1"/>
</dbReference>
<evidence type="ECO:0000256" key="4">
    <source>
        <dbReference type="ARBA" id="ARBA00022692"/>
    </source>
</evidence>
<keyword evidence="6 15" id="KW-1133">Transmembrane helix</keyword>
<protein>
    <recommendedName>
        <fullName evidence="13">Sodium/hydrogen exchanger</fullName>
    </recommendedName>
</protein>
<comment type="similarity">
    <text evidence="13">Belongs to the monovalent cation:proton antiporter 1 (CPA1) transporter (TC 2.A.36) family.</text>
</comment>
<dbReference type="EMBL" id="JACGWO010000001">
    <property type="protein sequence ID" value="KAK4439511.1"/>
    <property type="molecule type" value="Genomic_DNA"/>
</dbReference>
<dbReference type="InterPro" id="IPR018422">
    <property type="entry name" value="Cation/H_exchanger_CPA1"/>
</dbReference>
<dbReference type="GO" id="GO:0098719">
    <property type="term" value="P:sodium ion import across plasma membrane"/>
    <property type="evidence" value="ECO:0007669"/>
    <property type="project" value="TreeGrafter"/>
</dbReference>
<feature type="transmembrane region" description="Helical" evidence="15">
    <location>
        <begin position="235"/>
        <end position="254"/>
    </location>
</feature>
<dbReference type="PRINTS" id="PR01084">
    <property type="entry name" value="NAHEXCHNGR"/>
</dbReference>
<gene>
    <name evidence="17" type="ORF">Salat_0286000</name>
</gene>
<feature type="domain" description="Cation/H+ exchanger transmembrane" evidence="16">
    <location>
        <begin position="37"/>
        <end position="446"/>
    </location>
</feature>
<keyword evidence="3" id="KW-0633">Potassium transport</keyword>
<evidence type="ECO:0000259" key="16">
    <source>
        <dbReference type="Pfam" id="PF00999"/>
    </source>
</evidence>
<accession>A0AAE1Z034</accession>
<comment type="subcellular location">
    <subcellularLocation>
        <location evidence="1">Membrane</location>
        <topology evidence="1">Multi-pass membrane protein</topology>
    </subcellularLocation>
</comment>
<dbReference type="PANTHER" id="PTHR10110:SF127">
    <property type="entry name" value="SODIUM_HYDROGEN EXCHANGER 5-RELATED"/>
    <property type="match status" value="1"/>
</dbReference>
<organism evidence="17 18">
    <name type="scientific">Sesamum alatum</name>
    <dbReference type="NCBI Taxonomy" id="300844"/>
    <lineage>
        <taxon>Eukaryota</taxon>
        <taxon>Viridiplantae</taxon>
        <taxon>Streptophyta</taxon>
        <taxon>Embryophyta</taxon>
        <taxon>Tracheophyta</taxon>
        <taxon>Spermatophyta</taxon>
        <taxon>Magnoliopsida</taxon>
        <taxon>eudicotyledons</taxon>
        <taxon>Gunneridae</taxon>
        <taxon>Pentapetalae</taxon>
        <taxon>asterids</taxon>
        <taxon>lamiids</taxon>
        <taxon>Lamiales</taxon>
        <taxon>Pedaliaceae</taxon>
        <taxon>Sesamum</taxon>
    </lineage>
</organism>
<feature type="transmembrane region" description="Helical" evidence="15">
    <location>
        <begin position="316"/>
        <end position="338"/>
    </location>
</feature>
<keyword evidence="10 13" id="KW-0739">Sodium transport</keyword>
<keyword evidence="13" id="KW-0050">Antiport</keyword>
<dbReference type="GO" id="GO:0005886">
    <property type="term" value="C:plasma membrane"/>
    <property type="evidence" value="ECO:0007669"/>
    <property type="project" value="TreeGrafter"/>
</dbReference>
<feature type="region of interest" description="Disordered" evidence="14">
    <location>
        <begin position="726"/>
        <end position="774"/>
    </location>
</feature>
<name>A0AAE1Z034_9LAMI</name>
<dbReference type="NCBIfam" id="TIGR00840">
    <property type="entry name" value="b_cpa1"/>
    <property type="match status" value="1"/>
</dbReference>
<feature type="transmembrane region" description="Helical" evidence="15">
    <location>
        <begin position="350"/>
        <end position="372"/>
    </location>
</feature>
<feature type="transmembrane region" description="Helical" evidence="15">
    <location>
        <begin position="49"/>
        <end position="67"/>
    </location>
</feature>
<reference evidence="17" key="2">
    <citation type="journal article" date="2024" name="Plant">
        <title>Genomic evolution and insights into agronomic trait innovations of Sesamum species.</title>
        <authorList>
            <person name="Miao H."/>
            <person name="Wang L."/>
            <person name="Qu L."/>
            <person name="Liu H."/>
            <person name="Sun Y."/>
            <person name="Le M."/>
            <person name="Wang Q."/>
            <person name="Wei S."/>
            <person name="Zheng Y."/>
            <person name="Lin W."/>
            <person name="Duan Y."/>
            <person name="Cao H."/>
            <person name="Xiong S."/>
            <person name="Wang X."/>
            <person name="Wei L."/>
            <person name="Li C."/>
            <person name="Ma Q."/>
            <person name="Ju M."/>
            <person name="Zhao R."/>
            <person name="Li G."/>
            <person name="Mu C."/>
            <person name="Tian Q."/>
            <person name="Mei H."/>
            <person name="Zhang T."/>
            <person name="Gao T."/>
            <person name="Zhang H."/>
        </authorList>
    </citation>
    <scope>NUCLEOTIDE SEQUENCE</scope>
    <source>
        <strain evidence="17">3651</strain>
    </source>
</reference>
<keyword evidence="18" id="KW-1185">Reference proteome</keyword>
<evidence type="ECO:0000256" key="12">
    <source>
        <dbReference type="ARBA" id="ARBA00047912"/>
    </source>
</evidence>
<feature type="transmembrane region" description="Helical" evidence="15">
    <location>
        <begin position="87"/>
        <end position="106"/>
    </location>
</feature>